<dbReference type="GO" id="GO:0097729">
    <property type="term" value="C:9+2 motile cilium"/>
    <property type="evidence" value="ECO:0007669"/>
    <property type="project" value="TreeGrafter"/>
</dbReference>
<dbReference type="InterPro" id="IPR029676">
    <property type="entry name" value="CFAP221"/>
</dbReference>
<accession>A0A5C6NAH2</accession>
<protein>
    <submittedName>
        <fullName evidence="1">Uncharacterized protein</fullName>
    </submittedName>
</protein>
<gene>
    <name evidence="1" type="ORF">D4764_03G0011110</name>
</gene>
<comment type="caution">
    <text evidence="1">The sequence shown here is derived from an EMBL/GenBank/DDBJ whole genome shotgun (WGS) entry which is preliminary data.</text>
</comment>
<name>A0A5C6NAH2_9TELE</name>
<dbReference type="GO" id="GO:0003341">
    <property type="term" value="P:cilium movement"/>
    <property type="evidence" value="ECO:0007669"/>
    <property type="project" value="InterPro"/>
</dbReference>
<dbReference type="PANTHER" id="PTHR46500">
    <property type="entry name" value="CILIA- AND FLAGELLA-ASSOCIATED PROTEIN 221"/>
    <property type="match status" value="1"/>
</dbReference>
<evidence type="ECO:0000313" key="2">
    <source>
        <dbReference type="Proteomes" id="UP000324091"/>
    </source>
</evidence>
<dbReference type="Proteomes" id="UP000324091">
    <property type="component" value="Chromosome 3"/>
</dbReference>
<organism evidence="1 2">
    <name type="scientific">Takifugu flavidus</name>
    <name type="common">sansaifugu</name>
    <dbReference type="NCBI Taxonomy" id="433684"/>
    <lineage>
        <taxon>Eukaryota</taxon>
        <taxon>Metazoa</taxon>
        <taxon>Chordata</taxon>
        <taxon>Craniata</taxon>
        <taxon>Vertebrata</taxon>
        <taxon>Euteleostomi</taxon>
        <taxon>Actinopterygii</taxon>
        <taxon>Neopterygii</taxon>
        <taxon>Teleostei</taxon>
        <taxon>Neoteleostei</taxon>
        <taxon>Acanthomorphata</taxon>
        <taxon>Eupercaria</taxon>
        <taxon>Tetraodontiformes</taxon>
        <taxon>Tetradontoidea</taxon>
        <taxon>Tetraodontidae</taxon>
        <taxon>Takifugu</taxon>
    </lineage>
</organism>
<dbReference type="PANTHER" id="PTHR46500:SF1">
    <property type="entry name" value="CILIA- AND FLAGELLA-ASSOCIATED PROTEIN 221"/>
    <property type="match status" value="1"/>
</dbReference>
<evidence type="ECO:0000313" key="1">
    <source>
        <dbReference type="EMBL" id="TWW64103.1"/>
    </source>
</evidence>
<keyword evidence="2" id="KW-1185">Reference proteome</keyword>
<dbReference type="EMBL" id="RHFK02000016">
    <property type="protein sequence ID" value="TWW64103.1"/>
    <property type="molecule type" value="Genomic_DNA"/>
</dbReference>
<dbReference type="GO" id="GO:0044458">
    <property type="term" value="P:motile cilium assembly"/>
    <property type="evidence" value="ECO:0007669"/>
    <property type="project" value="TreeGrafter"/>
</dbReference>
<reference evidence="1 2" key="1">
    <citation type="submission" date="2019-04" db="EMBL/GenBank/DDBJ databases">
        <title>Chromosome genome assembly for Takifugu flavidus.</title>
        <authorList>
            <person name="Xiao S."/>
        </authorList>
    </citation>
    <scope>NUCLEOTIDE SEQUENCE [LARGE SCALE GENOMIC DNA]</scope>
    <source>
        <strain evidence="1">HTHZ2018</strain>
        <tissue evidence="1">Muscle</tissue>
    </source>
</reference>
<dbReference type="AlphaFoldDB" id="A0A5C6NAH2"/>
<sequence>MSRFEDSLLKRKRTLKVAIRCRMSRRLNRLRKQAGCAENPPSCQESLDDPLISSVRSEEKATCMLKITPDRIFPFTFPNFPDEDDPLALSNLRTLPVDPIEVTVTTDIPVFNLQVRSYELMGYQSVSTWKAFNSYIPVGLVRPLRALSEVEVLLSEEEEEIAHLSFTAPEALLGPPIANPFRIFNPAPGLRAYKPTLKYLEGDLEWHLCPLPRSVDSSTDLLPSMTPPPLTAPPDDLLPTADTACQGSAVQLTPEMIRAQFLRGEAPVSNSNRDNGATGRQRMVLQSEVACRTERNQMGKQVMARLQQLC</sequence>
<proteinExistence type="predicted"/>